<name>A0ABT1DDE5_9PROT</name>
<evidence type="ECO:0000256" key="1">
    <source>
        <dbReference type="SAM" id="Phobius"/>
    </source>
</evidence>
<keyword evidence="3" id="KW-1185">Reference proteome</keyword>
<keyword evidence="1" id="KW-0472">Membrane</keyword>
<comment type="caution">
    <text evidence="2">The sequence shown here is derived from an EMBL/GenBank/DDBJ whole genome shotgun (WGS) entry which is preliminary data.</text>
</comment>
<dbReference type="EMBL" id="JAFIRR010000260">
    <property type="protein sequence ID" value="MCO6419960.1"/>
    <property type="molecule type" value="Genomic_DNA"/>
</dbReference>
<sequence length="86" mass="8701">MTNTARPETGRPAIASLLRRGAEALGLAAAPGFALMALLSARPAGGLTDGLCHGGAAASPLRGMAVRYLLMAAIHAAPWLRLLAGR</sequence>
<organism evidence="2 3">
    <name type="scientific">Siccirubricoccus soli</name>
    <dbReference type="NCBI Taxonomy" id="2899147"/>
    <lineage>
        <taxon>Bacteria</taxon>
        <taxon>Pseudomonadati</taxon>
        <taxon>Pseudomonadota</taxon>
        <taxon>Alphaproteobacteria</taxon>
        <taxon>Acetobacterales</taxon>
        <taxon>Roseomonadaceae</taxon>
        <taxon>Siccirubricoccus</taxon>
    </lineage>
</organism>
<keyword evidence="1" id="KW-1133">Transmembrane helix</keyword>
<feature type="transmembrane region" description="Helical" evidence="1">
    <location>
        <begin position="65"/>
        <end position="84"/>
    </location>
</feature>
<evidence type="ECO:0000313" key="2">
    <source>
        <dbReference type="EMBL" id="MCO6419960.1"/>
    </source>
</evidence>
<keyword evidence="1" id="KW-0812">Transmembrane</keyword>
<reference evidence="2 3" key="1">
    <citation type="submission" date="2021-12" db="EMBL/GenBank/DDBJ databases">
        <title>Siccirubricoccus leaddurans sp. nov., a high concentration Zn2+ tolerance bacterium.</title>
        <authorList>
            <person name="Cao Y."/>
        </authorList>
    </citation>
    <scope>NUCLEOTIDE SEQUENCE [LARGE SCALE GENOMIC DNA]</scope>
    <source>
        <strain evidence="2 3">KC 17139</strain>
    </source>
</reference>
<dbReference type="RefSeq" id="WP_252956631.1">
    <property type="nucleotide sequence ID" value="NZ_JAFIRR010000260.1"/>
</dbReference>
<dbReference type="Proteomes" id="UP001523392">
    <property type="component" value="Unassembled WGS sequence"/>
</dbReference>
<accession>A0ABT1DDE5</accession>
<evidence type="ECO:0000313" key="3">
    <source>
        <dbReference type="Proteomes" id="UP001523392"/>
    </source>
</evidence>
<feature type="transmembrane region" description="Helical" evidence="1">
    <location>
        <begin position="21"/>
        <end position="41"/>
    </location>
</feature>
<gene>
    <name evidence="2" type="ORF">JYK14_27915</name>
</gene>
<proteinExistence type="predicted"/>
<protein>
    <submittedName>
        <fullName evidence="2">Uncharacterized protein</fullName>
    </submittedName>
</protein>